<evidence type="ECO:0000256" key="1">
    <source>
        <dbReference type="ARBA" id="ARBA00038048"/>
    </source>
</evidence>
<dbReference type="GO" id="GO:0009247">
    <property type="term" value="P:glycolipid biosynthetic process"/>
    <property type="evidence" value="ECO:0007669"/>
    <property type="project" value="TreeGrafter"/>
</dbReference>
<keyword evidence="2" id="KW-0812">Transmembrane</keyword>
<keyword evidence="2" id="KW-1133">Transmembrane helix</keyword>
<protein>
    <recommendedName>
        <fullName evidence="3">Saccharopine dehydrogenase NADP binding domain-containing protein</fullName>
    </recommendedName>
</protein>
<comment type="caution">
    <text evidence="4">The sequence shown here is derived from an EMBL/GenBank/DDBJ whole genome shotgun (WGS) entry which is preliminary data.</text>
</comment>
<dbReference type="InterPro" id="IPR051276">
    <property type="entry name" value="Saccharopine_DH-like_oxidrdct"/>
</dbReference>
<reference evidence="4" key="1">
    <citation type="journal article" date="2021" name="Proc. Natl. Acad. Sci. U.S.A.">
        <title>Three genomes in the algal genus Volvox reveal the fate of a haploid sex-determining region after a transition to homothallism.</title>
        <authorList>
            <person name="Yamamoto K."/>
            <person name="Hamaji T."/>
            <person name="Kawai-Toyooka H."/>
            <person name="Matsuzaki R."/>
            <person name="Takahashi F."/>
            <person name="Nishimura Y."/>
            <person name="Kawachi M."/>
            <person name="Noguchi H."/>
            <person name="Minakuchi Y."/>
            <person name="Umen J.G."/>
            <person name="Toyoda A."/>
            <person name="Nozaki H."/>
        </authorList>
    </citation>
    <scope>NUCLEOTIDE SEQUENCE</scope>
    <source>
        <strain evidence="4">NIES-3785</strain>
    </source>
</reference>
<dbReference type="AlphaFoldDB" id="A0A8J4LW61"/>
<evidence type="ECO:0000313" key="5">
    <source>
        <dbReference type="Proteomes" id="UP000722791"/>
    </source>
</evidence>
<feature type="domain" description="Saccharopine dehydrogenase NADP binding" evidence="3">
    <location>
        <begin position="11"/>
        <end position="141"/>
    </location>
</feature>
<dbReference type="GO" id="GO:0005886">
    <property type="term" value="C:plasma membrane"/>
    <property type="evidence" value="ECO:0007669"/>
    <property type="project" value="TreeGrafter"/>
</dbReference>
<dbReference type="InterPro" id="IPR005097">
    <property type="entry name" value="Sacchrp_dh_NADP-bd"/>
</dbReference>
<dbReference type="EMBL" id="BNCQ01000041">
    <property type="protein sequence ID" value="GIM11979.1"/>
    <property type="molecule type" value="Genomic_DNA"/>
</dbReference>
<dbReference type="Proteomes" id="UP000722791">
    <property type="component" value="Unassembled WGS sequence"/>
</dbReference>
<evidence type="ECO:0000313" key="4">
    <source>
        <dbReference type="EMBL" id="GIM11979.1"/>
    </source>
</evidence>
<dbReference type="GO" id="GO:0005811">
    <property type="term" value="C:lipid droplet"/>
    <property type="evidence" value="ECO:0007669"/>
    <property type="project" value="TreeGrafter"/>
</dbReference>
<organism evidence="4 5">
    <name type="scientific">Volvox reticuliferus</name>
    <dbReference type="NCBI Taxonomy" id="1737510"/>
    <lineage>
        <taxon>Eukaryota</taxon>
        <taxon>Viridiplantae</taxon>
        <taxon>Chlorophyta</taxon>
        <taxon>core chlorophytes</taxon>
        <taxon>Chlorophyceae</taxon>
        <taxon>CS clade</taxon>
        <taxon>Chlamydomonadales</taxon>
        <taxon>Volvocaceae</taxon>
        <taxon>Volvox</taxon>
    </lineage>
</organism>
<sequence>MATVTSRPYQVVVWGASGFTGRLVCEHIARDYQGKIRWAMAGRDPKKLEQVRSELSRINPSVQDVPILTADANDAPAVGSVVRQADVVLSTAGPFARYGDNVVAQAVEQGTHYADITGEVPWVRRSIQRHHAAAASKGVKVLHCCGYDSVPSDLGTFMMVEYCKEKLGCGVSQVYTLVGPGKGGVSGGTLESAANIIAQETSSELRAVASDQYYLASPHGLTGSDKPAGILPRYVAPMQTWAGPFIMEGVNAKVVQESNALFTAASYPYGKDFKYYEGSAAGGLVGAGLITVGTALIGVVFGVPPLRALARRFLPAPGQGPSETARKGGFWNHEMVAVTEEETPRVVRGRCGDRRDPGYWSTSRMLLEAGLALVLDAPRLAADTRLARGGVMSPAAACGSVLLERLRSAGFSFEVVGVDDATAAATAAVTTAATATAK</sequence>
<dbReference type="SUPFAM" id="SSF51735">
    <property type="entry name" value="NAD(P)-binding Rossmann-fold domains"/>
    <property type="match status" value="1"/>
</dbReference>
<feature type="transmembrane region" description="Helical" evidence="2">
    <location>
        <begin position="281"/>
        <end position="303"/>
    </location>
</feature>
<gene>
    <name evidence="4" type="ORF">Vretimale_15411</name>
</gene>
<dbReference type="InterPro" id="IPR036291">
    <property type="entry name" value="NAD(P)-bd_dom_sf"/>
</dbReference>
<name>A0A8J4LW61_9CHLO</name>
<evidence type="ECO:0000256" key="2">
    <source>
        <dbReference type="SAM" id="Phobius"/>
    </source>
</evidence>
<accession>A0A8J4LW61</accession>
<dbReference type="PANTHER" id="PTHR12286">
    <property type="entry name" value="SACCHAROPINE DEHYDROGENASE-LIKE OXIDOREDUCTASE"/>
    <property type="match status" value="1"/>
</dbReference>
<comment type="similarity">
    <text evidence="1">Belongs to the saccharopine dehydrogenase family.</text>
</comment>
<dbReference type="Gene3D" id="3.40.50.720">
    <property type="entry name" value="NAD(P)-binding Rossmann-like Domain"/>
    <property type="match status" value="1"/>
</dbReference>
<dbReference type="PANTHER" id="PTHR12286:SF5">
    <property type="entry name" value="SACCHAROPINE DEHYDROGENASE-LIKE OXIDOREDUCTASE"/>
    <property type="match status" value="1"/>
</dbReference>
<proteinExistence type="inferred from homology"/>
<keyword evidence="2" id="KW-0472">Membrane</keyword>
<evidence type="ECO:0000259" key="3">
    <source>
        <dbReference type="Pfam" id="PF03435"/>
    </source>
</evidence>
<dbReference type="Pfam" id="PF03435">
    <property type="entry name" value="Sacchrp_dh_NADP"/>
    <property type="match status" value="1"/>
</dbReference>
<dbReference type="GO" id="GO:0005739">
    <property type="term" value="C:mitochondrion"/>
    <property type="evidence" value="ECO:0007669"/>
    <property type="project" value="TreeGrafter"/>
</dbReference>